<comment type="caution">
    <text evidence="3">The sequence shown here is derived from an EMBL/GenBank/DDBJ whole genome shotgun (WGS) entry which is preliminary data.</text>
</comment>
<dbReference type="Pfam" id="PF20434">
    <property type="entry name" value="BD-FAE"/>
    <property type="match status" value="1"/>
</dbReference>
<gene>
    <name evidence="3" type="ORF">AU255_19125</name>
</gene>
<accession>A0A1V8M0K3</accession>
<dbReference type="GO" id="GO:0016787">
    <property type="term" value="F:hydrolase activity"/>
    <property type="evidence" value="ECO:0007669"/>
    <property type="project" value="UniProtKB-KW"/>
</dbReference>
<dbReference type="SUPFAM" id="SSF53474">
    <property type="entry name" value="alpha/beta-Hydrolases"/>
    <property type="match status" value="1"/>
</dbReference>
<dbReference type="OrthoDB" id="9771666at2"/>
<keyword evidence="1" id="KW-0378">Hydrolase</keyword>
<sequence>MSCKVWPFFFILLFVNGVYAIDITRNIPYTYAGQQTLDLFMPDETGIPEDMLRPAAIVIHAGGWSNGDSTDIESMAAWFANEGFVVINVNYALAPENKWPAQFADVIQGVWWLKKNAVRYNINPDKILAVGASAGGHLAAMLGQSSVNNLNAGIDSEIHGVVSFSGAWNLLEAVTEDQIFYISQMLAVDTPEARYLASPVYLINRHSPPVLIFHGTEDTLVPFQQSIYACEVYATKGLDYCFLVPLEGHTHFSVVEPAIFVNAIRVFLNWWLAQ</sequence>
<dbReference type="PANTHER" id="PTHR48081:SF13">
    <property type="entry name" value="ALPHA_BETA HYDROLASE"/>
    <property type="match status" value="1"/>
</dbReference>
<evidence type="ECO:0000259" key="2">
    <source>
        <dbReference type="Pfam" id="PF20434"/>
    </source>
</evidence>
<dbReference type="InterPro" id="IPR049492">
    <property type="entry name" value="BD-FAE-like_dom"/>
</dbReference>
<dbReference type="InterPro" id="IPR029058">
    <property type="entry name" value="AB_hydrolase_fold"/>
</dbReference>
<evidence type="ECO:0000313" key="3">
    <source>
        <dbReference type="EMBL" id="OQK15094.1"/>
    </source>
</evidence>
<proteinExistence type="predicted"/>
<dbReference type="EMBL" id="LPUF01000006">
    <property type="protein sequence ID" value="OQK15094.1"/>
    <property type="molecule type" value="Genomic_DNA"/>
</dbReference>
<dbReference type="RefSeq" id="WP_080524522.1">
    <property type="nucleotide sequence ID" value="NZ_LPUF01000006.1"/>
</dbReference>
<feature type="domain" description="BD-FAE-like" evidence="2">
    <location>
        <begin position="37"/>
        <end position="227"/>
    </location>
</feature>
<dbReference type="PANTHER" id="PTHR48081">
    <property type="entry name" value="AB HYDROLASE SUPERFAMILY PROTEIN C4A8.06C"/>
    <property type="match status" value="1"/>
</dbReference>
<name>A0A1V8M0K3_9GAMM</name>
<dbReference type="Gene3D" id="3.40.50.1820">
    <property type="entry name" value="alpha/beta hydrolase"/>
    <property type="match status" value="1"/>
</dbReference>
<dbReference type="STRING" id="1420851.AU255_19125"/>
<dbReference type="AlphaFoldDB" id="A0A1V8M0K3"/>
<dbReference type="InterPro" id="IPR050300">
    <property type="entry name" value="GDXG_lipolytic_enzyme"/>
</dbReference>
<organism evidence="3 4">
    <name type="scientific">Methyloprofundus sedimenti</name>
    <dbReference type="NCBI Taxonomy" id="1420851"/>
    <lineage>
        <taxon>Bacteria</taxon>
        <taxon>Pseudomonadati</taxon>
        <taxon>Pseudomonadota</taxon>
        <taxon>Gammaproteobacteria</taxon>
        <taxon>Methylococcales</taxon>
        <taxon>Methylococcaceae</taxon>
        <taxon>Methyloprofundus</taxon>
    </lineage>
</organism>
<evidence type="ECO:0000313" key="4">
    <source>
        <dbReference type="Proteomes" id="UP000191980"/>
    </source>
</evidence>
<dbReference type="Proteomes" id="UP000191980">
    <property type="component" value="Unassembled WGS sequence"/>
</dbReference>
<evidence type="ECO:0000256" key="1">
    <source>
        <dbReference type="ARBA" id="ARBA00022801"/>
    </source>
</evidence>
<reference evidence="3 4" key="1">
    <citation type="submission" date="2015-12" db="EMBL/GenBank/DDBJ databases">
        <authorList>
            <person name="Shamseldin A."/>
            <person name="Moawad H."/>
            <person name="Abd El-Rahim W.M."/>
            <person name="Sadowsky M.J."/>
        </authorList>
    </citation>
    <scope>NUCLEOTIDE SEQUENCE [LARGE SCALE GENOMIC DNA]</scope>
    <source>
        <strain evidence="3 4">WF1</strain>
    </source>
</reference>
<keyword evidence="4" id="KW-1185">Reference proteome</keyword>
<protein>
    <recommendedName>
        <fullName evidence="2">BD-FAE-like domain-containing protein</fullName>
    </recommendedName>
</protein>